<dbReference type="EMBL" id="CAFBQW010000076">
    <property type="protein sequence ID" value="CAB5065817.1"/>
    <property type="molecule type" value="Genomic_DNA"/>
</dbReference>
<accession>A0A6J7LVR8</accession>
<dbReference type="AlphaFoldDB" id="A0A6J7LVR8"/>
<sequence length="164" mass="17656">MASKSKTSAAMATALAAATAQAVRMLQDPETRAQLVLAGSDLAQRIRLWNEDRRAAGVYSASDLPVEDLGRSSASAIPVLGQERLERRVEKLSATLDMLRPETGASGSAFLDKVYQALNQIRLSLAVAKNLPLVKRKKAHREISKMLSELETAVMDAALGNPTK</sequence>
<evidence type="ECO:0000313" key="1">
    <source>
        <dbReference type="EMBL" id="CAB4704382.1"/>
    </source>
</evidence>
<dbReference type="EMBL" id="CAEZXS010000131">
    <property type="protein sequence ID" value="CAB4704382.1"/>
    <property type="molecule type" value="Genomic_DNA"/>
</dbReference>
<evidence type="ECO:0000313" key="4">
    <source>
        <dbReference type="EMBL" id="CAB5036740.1"/>
    </source>
</evidence>
<proteinExistence type="predicted"/>
<name>A0A6J7LVR8_9ZZZZ</name>
<dbReference type="EMBL" id="CAFBOG010000020">
    <property type="protein sequence ID" value="CAB4970533.1"/>
    <property type="molecule type" value="Genomic_DNA"/>
</dbReference>
<evidence type="ECO:0000313" key="3">
    <source>
        <dbReference type="EMBL" id="CAB4970533.1"/>
    </source>
</evidence>
<gene>
    <name evidence="1" type="ORF">UFOPK2582_01101</name>
    <name evidence="2" type="ORF">UFOPK3046_01061</name>
    <name evidence="3" type="ORF">UFOPK3914_00360</name>
    <name evidence="4" type="ORF">UFOPK4173_01285</name>
    <name evidence="5" type="ORF">UFOPK4354_00826</name>
</gene>
<organism evidence="3">
    <name type="scientific">freshwater metagenome</name>
    <dbReference type="NCBI Taxonomy" id="449393"/>
    <lineage>
        <taxon>unclassified sequences</taxon>
        <taxon>metagenomes</taxon>
        <taxon>ecological metagenomes</taxon>
    </lineage>
</organism>
<evidence type="ECO:0000313" key="5">
    <source>
        <dbReference type="EMBL" id="CAB5065817.1"/>
    </source>
</evidence>
<evidence type="ECO:0000313" key="2">
    <source>
        <dbReference type="EMBL" id="CAB4809642.1"/>
    </source>
</evidence>
<protein>
    <submittedName>
        <fullName evidence="3">Unannotated protein</fullName>
    </submittedName>
</protein>
<dbReference type="EMBL" id="CAFBPW010000157">
    <property type="protein sequence ID" value="CAB5036740.1"/>
    <property type="molecule type" value="Genomic_DNA"/>
</dbReference>
<reference evidence="3" key="1">
    <citation type="submission" date="2020-05" db="EMBL/GenBank/DDBJ databases">
        <authorList>
            <person name="Chiriac C."/>
            <person name="Salcher M."/>
            <person name="Ghai R."/>
            <person name="Kavagutti S V."/>
        </authorList>
    </citation>
    <scope>NUCLEOTIDE SEQUENCE</scope>
</reference>
<dbReference type="EMBL" id="CAFAAQ010000088">
    <property type="protein sequence ID" value="CAB4809642.1"/>
    <property type="molecule type" value="Genomic_DNA"/>
</dbReference>